<name>A0A6B9ZGS1_9BACT</name>
<proteinExistence type="predicted"/>
<dbReference type="EMBL" id="CP048113">
    <property type="protein sequence ID" value="QHS59793.1"/>
    <property type="molecule type" value="Genomic_DNA"/>
</dbReference>
<evidence type="ECO:0000313" key="3">
    <source>
        <dbReference type="Proteomes" id="UP000476411"/>
    </source>
</evidence>
<reference evidence="2 3" key="1">
    <citation type="submission" date="2020-01" db="EMBL/GenBank/DDBJ databases">
        <title>Complete genome sequence of Chitinophaga sp. H33E-04 isolated from quinoa roots.</title>
        <authorList>
            <person name="Weon H.-Y."/>
            <person name="Lee S.A."/>
        </authorList>
    </citation>
    <scope>NUCLEOTIDE SEQUENCE [LARGE SCALE GENOMIC DNA]</scope>
    <source>
        <strain evidence="2 3">H33E-04</strain>
    </source>
</reference>
<dbReference type="Pfam" id="PF19920">
    <property type="entry name" value="bpX4"/>
    <property type="match status" value="1"/>
</dbReference>
<evidence type="ECO:0000313" key="2">
    <source>
        <dbReference type="EMBL" id="QHS59793.1"/>
    </source>
</evidence>
<dbReference type="Proteomes" id="UP000476411">
    <property type="component" value="Chromosome"/>
</dbReference>
<feature type="domain" description="MoxR-vWA-beta-propeller ternary system" evidence="1">
    <location>
        <begin position="3"/>
        <end position="202"/>
    </location>
</feature>
<dbReference type="KEGG" id="chih:GWR21_09370"/>
<organism evidence="2 3">
    <name type="scientific">Chitinophaga agri</name>
    <dbReference type="NCBI Taxonomy" id="2703787"/>
    <lineage>
        <taxon>Bacteria</taxon>
        <taxon>Pseudomonadati</taxon>
        <taxon>Bacteroidota</taxon>
        <taxon>Chitinophagia</taxon>
        <taxon>Chitinophagales</taxon>
        <taxon>Chitinophagaceae</taxon>
        <taxon>Chitinophaga</taxon>
    </lineage>
</organism>
<dbReference type="RefSeq" id="WP_162331488.1">
    <property type="nucleotide sequence ID" value="NZ_CP048113.1"/>
</dbReference>
<dbReference type="AlphaFoldDB" id="A0A6B9ZGS1"/>
<sequence length="210" mass="23068">MTLSEFISSLINKGEVIVAPALQPFDTDDLRVARIHLEQHYTDDVSEVPGQAPAYDPEAAIWAAGYLYRTVQFLLLRHLDASDIEAHLPPFTGVQTPAAIYSADLCLRYLPDIFLLAKGISPEDPLVVTLQAMTLQWPLSAAAIPGVVSADLSAVLQHPSLTRMYTDRIILAKDFDKCTHPACLPLVAEALGAYSAKFWPQFKIDLTAHN</sequence>
<keyword evidence="3" id="KW-1185">Reference proteome</keyword>
<protein>
    <recommendedName>
        <fullName evidence="1">MoxR-vWA-beta-propeller ternary system domain-containing protein</fullName>
    </recommendedName>
</protein>
<evidence type="ECO:0000259" key="1">
    <source>
        <dbReference type="Pfam" id="PF19920"/>
    </source>
</evidence>
<dbReference type="InterPro" id="IPR045549">
    <property type="entry name" value="bpX4"/>
</dbReference>
<accession>A0A6B9ZGS1</accession>
<gene>
    <name evidence="2" type="ORF">GWR21_09370</name>
</gene>